<evidence type="ECO:0000256" key="4">
    <source>
        <dbReference type="ARBA" id="ARBA00022741"/>
    </source>
</evidence>
<feature type="region of interest" description="Disordered" evidence="9">
    <location>
        <begin position="321"/>
        <end position="371"/>
    </location>
</feature>
<dbReference type="GO" id="GO:0005524">
    <property type="term" value="F:ATP binding"/>
    <property type="evidence" value="ECO:0007669"/>
    <property type="project" value="UniProtKB-KW"/>
</dbReference>
<dbReference type="Pfam" id="PF14780">
    <property type="entry name" value="NEPRO_N"/>
    <property type="match status" value="1"/>
</dbReference>
<dbReference type="PANTHER" id="PTHR34786">
    <property type="entry name" value="OS09G0504900 PROTEIN"/>
    <property type="match status" value="1"/>
</dbReference>
<dbReference type="FunCoup" id="A0A804PMI2">
    <property type="interactions" value="1039"/>
</dbReference>
<keyword evidence="4" id="KW-0547">Nucleotide-binding</keyword>
<evidence type="ECO:0000256" key="7">
    <source>
        <dbReference type="ARBA" id="ARBA00047899"/>
    </source>
</evidence>
<evidence type="ECO:0000313" key="12">
    <source>
        <dbReference type="Proteomes" id="UP000007305"/>
    </source>
</evidence>
<dbReference type="EnsemblPlants" id="Zm00001eb253190_T001">
    <property type="protein sequence ID" value="Zm00001eb253190_P001"/>
    <property type="gene ID" value="Zm00001eb253190"/>
</dbReference>
<evidence type="ECO:0000256" key="8">
    <source>
        <dbReference type="ARBA" id="ARBA00048679"/>
    </source>
</evidence>
<reference evidence="12" key="1">
    <citation type="journal article" date="2009" name="Science">
        <title>The B73 maize genome: complexity, diversity, and dynamics.</title>
        <authorList>
            <person name="Schnable P.S."/>
            <person name="Ware D."/>
            <person name="Fulton R.S."/>
            <person name="Stein J.C."/>
            <person name="Wei F."/>
            <person name="Pasternak S."/>
            <person name="Liang C."/>
            <person name="Zhang J."/>
            <person name="Fulton L."/>
            <person name="Graves T.A."/>
            <person name="Minx P."/>
            <person name="Reily A.D."/>
            <person name="Courtney L."/>
            <person name="Kruchowski S.S."/>
            <person name="Tomlinson C."/>
            <person name="Strong C."/>
            <person name="Delehaunty K."/>
            <person name="Fronick C."/>
            <person name="Courtney B."/>
            <person name="Rock S.M."/>
            <person name="Belter E."/>
            <person name="Du F."/>
            <person name="Kim K."/>
            <person name="Abbott R.M."/>
            <person name="Cotton M."/>
            <person name="Levy A."/>
            <person name="Marchetto P."/>
            <person name="Ochoa K."/>
            <person name="Jackson S.M."/>
            <person name="Gillam B."/>
            <person name="Chen W."/>
            <person name="Yan L."/>
            <person name="Higginbotham J."/>
            <person name="Cardenas M."/>
            <person name="Waligorski J."/>
            <person name="Applebaum E."/>
            <person name="Phelps L."/>
            <person name="Falcone J."/>
            <person name="Kanchi K."/>
            <person name="Thane T."/>
            <person name="Scimone A."/>
            <person name="Thane N."/>
            <person name="Henke J."/>
            <person name="Wang T."/>
            <person name="Ruppert J."/>
            <person name="Shah N."/>
            <person name="Rotter K."/>
            <person name="Hodges J."/>
            <person name="Ingenthron E."/>
            <person name="Cordes M."/>
            <person name="Kohlberg S."/>
            <person name="Sgro J."/>
            <person name="Delgado B."/>
            <person name="Mead K."/>
            <person name="Chinwalla A."/>
            <person name="Leonard S."/>
            <person name="Crouse K."/>
            <person name="Collura K."/>
            <person name="Kudrna D."/>
            <person name="Currie J."/>
            <person name="He R."/>
            <person name="Angelova A."/>
            <person name="Rajasekar S."/>
            <person name="Mueller T."/>
            <person name="Lomeli R."/>
            <person name="Scara G."/>
            <person name="Ko A."/>
            <person name="Delaney K."/>
            <person name="Wissotski M."/>
            <person name="Lopez G."/>
            <person name="Campos D."/>
            <person name="Braidotti M."/>
            <person name="Ashley E."/>
            <person name="Golser W."/>
            <person name="Kim H."/>
            <person name="Lee S."/>
            <person name="Lin J."/>
            <person name="Dujmic Z."/>
            <person name="Kim W."/>
            <person name="Talag J."/>
            <person name="Zuccolo A."/>
            <person name="Fan C."/>
            <person name="Sebastian A."/>
            <person name="Kramer M."/>
            <person name="Spiegel L."/>
            <person name="Nascimento L."/>
            <person name="Zutavern T."/>
            <person name="Miller B."/>
            <person name="Ambroise C."/>
            <person name="Muller S."/>
            <person name="Spooner W."/>
            <person name="Narechania A."/>
            <person name="Ren L."/>
            <person name="Wei S."/>
            <person name="Kumari S."/>
            <person name="Faga B."/>
            <person name="Levy M.J."/>
            <person name="McMahan L."/>
            <person name="Van Buren P."/>
            <person name="Vaughn M.W."/>
            <person name="Ying K."/>
            <person name="Yeh C.-T."/>
            <person name="Emrich S.J."/>
            <person name="Jia Y."/>
            <person name="Kalyanaraman A."/>
            <person name="Hsia A.-P."/>
            <person name="Barbazuk W.B."/>
            <person name="Baucom R.S."/>
            <person name="Brutnell T.P."/>
            <person name="Carpita N.C."/>
            <person name="Chaparro C."/>
            <person name="Chia J.-M."/>
            <person name="Deragon J.-M."/>
            <person name="Estill J.C."/>
            <person name="Fu Y."/>
            <person name="Jeddeloh J.A."/>
            <person name="Han Y."/>
            <person name="Lee H."/>
            <person name="Li P."/>
            <person name="Lisch D.R."/>
            <person name="Liu S."/>
            <person name="Liu Z."/>
            <person name="Nagel D.H."/>
            <person name="McCann M.C."/>
            <person name="SanMiguel P."/>
            <person name="Myers A.M."/>
            <person name="Nettleton D."/>
            <person name="Nguyen J."/>
            <person name="Penning B.W."/>
            <person name="Ponnala L."/>
            <person name="Schneider K.L."/>
            <person name="Schwartz D.C."/>
            <person name="Sharma A."/>
            <person name="Soderlund C."/>
            <person name="Springer N.M."/>
            <person name="Sun Q."/>
            <person name="Wang H."/>
            <person name="Waterman M."/>
            <person name="Westerman R."/>
            <person name="Wolfgruber T.K."/>
            <person name="Yang L."/>
            <person name="Yu Y."/>
            <person name="Zhang L."/>
            <person name="Zhou S."/>
            <person name="Zhu Q."/>
            <person name="Bennetzen J.L."/>
            <person name="Dawe R.K."/>
            <person name="Jiang J."/>
            <person name="Jiang N."/>
            <person name="Presting G.G."/>
            <person name="Wessler S.R."/>
            <person name="Aluru S."/>
            <person name="Martienssen R.A."/>
            <person name="Clifton S.W."/>
            <person name="McCombie W.R."/>
            <person name="Wing R.A."/>
            <person name="Wilson R.K."/>
        </authorList>
    </citation>
    <scope>NUCLEOTIDE SEQUENCE [LARGE SCALE GENOMIC DNA]</scope>
    <source>
        <strain evidence="12">cv. B73</strain>
    </source>
</reference>
<dbReference type="EC" id="2.7.11.1" evidence="1"/>
<dbReference type="SMART" id="SM00220">
    <property type="entry name" value="S_TKc"/>
    <property type="match status" value="1"/>
</dbReference>
<dbReference type="GO" id="GO:0004674">
    <property type="term" value="F:protein serine/threonine kinase activity"/>
    <property type="evidence" value="ECO:0007669"/>
    <property type="project" value="UniProtKB-KW"/>
</dbReference>
<keyword evidence="5" id="KW-0418">Kinase</keyword>
<keyword evidence="2" id="KW-0723">Serine/threonine-protein kinase</keyword>
<dbReference type="FunFam" id="1.10.510.10:FF:000294">
    <property type="entry name" value="Serine/threonine-protein kinase OXI1"/>
    <property type="match status" value="1"/>
</dbReference>
<keyword evidence="6" id="KW-0067">ATP-binding</keyword>
<dbReference type="InterPro" id="IPR008271">
    <property type="entry name" value="Ser/Thr_kinase_AS"/>
</dbReference>
<keyword evidence="3" id="KW-0808">Transferase</keyword>
<dbReference type="Gene3D" id="1.10.510.10">
    <property type="entry name" value="Transferase(Phosphotransferase) domain 1"/>
    <property type="match status" value="1"/>
</dbReference>
<proteinExistence type="predicted"/>
<protein>
    <recommendedName>
        <fullName evidence="1">non-specific serine/threonine protein kinase</fullName>
        <ecNumber evidence="1">2.7.11.1</ecNumber>
    </recommendedName>
</protein>
<dbReference type="Proteomes" id="UP000007305">
    <property type="component" value="Chromosome 5"/>
</dbReference>
<sequence>MPQRSEAGTAGEGDEEQRLRAALRHLQAEAGVLERLVYKHRNQHRGAAYFQYLLKVRRDLKLLLGAGLAEVLNAVFPVLACRKPANTILVPNKQSKKKPVANHSHHQRLLGVARLLSQMSEPVMKAAIQITFLLARSFFVDLCTAVLSLLARVRVLIQQMLLDVVSIYNKVTDLTERKQAVKISISGVQAFREYYPSMNDACTVLECVWIKDKFVLHEKVKDISQETQVENQKCCGPESTVQFYIAEVLLALEYLHTLGIIYRDLKPENVLVREDGHIMLSDFDLSLRCAVSPTLIRSSNPDAELQKRSGRAAKATVLSQPVLSRPASLNRRVQPQPPASAHACSPPSPRPRETGNQNQKLPPRSALGLSS</sequence>
<evidence type="ECO:0000256" key="1">
    <source>
        <dbReference type="ARBA" id="ARBA00012513"/>
    </source>
</evidence>
<dbReference type="Gramene" id="Zm00001eb253190_T001">
    <property type="protein sequence ID" value="Zm00001eb253190_P001"/>
    <property type="gene ID" value="Zm00001eb253190"/>
</dbReference>
<dbReference type="Pfam" id="PF00069">
    <property type="entry name" value="Pkinase"/>
    <property type="match status" value="1"/>
</dbReference>
<evidence type="ECO:0000256" key="5">
    <source>
        <dbReference type="ARBA" id="ARBA00022777"/>
    </source>
</evidence>
<keyword evidence="12" id="KW-1185">Reference proteome</keyword>
<dbReference type="InterPro" id="IPR000719">
    <property type="entry name" value="Prot_kinase_dom"/>
</dbReference>
<dbReference type="InterPro" id="IPR027951">
    <property type="entry name" value="Nepro_N"/>
</dbReference>
<evidence type="ECO:0000256" key="9">
    <source>
        <dbReference type="SAM" id="MobiDB-lite"/>
    </source>
</evidence>
<dbReference type="PROSITE" id="PS50011">
    <property type="entry name" value="PROTEIN_KINASE_DOM"/>
    <property type="match status" value="1"/>
</dbReference>
<dbReference type="PANTHER" id="PTHR34786:SF1">
    <property type="entry name" value="OS09G0504900 PROTEIN"/>
    <property type="match status" value="1"/>
</dbReference>
<comment type="catalytic activity">
    <reaction evidence="8">
        <text>L-seryl-[protein] + ATP = O-phospho-L-seryl-[protein] + ADP + H(+)</text>
        <dbReference type="Rhea" id="RHEA:17989"/>
        <dbReference type="Rhea" id="RHEA-COMP:9863"/>
        <dbReference type="Rhea" id="RHEA-COMP:11604"/>
        <dbReference type="ChEBI" id="CHEBI:15378"/>
        <dbReference type="ChEBI" id="CHEBI:29999"/>
        <dbReference type="ChEBI" id="CHEBI:30616"/>
        <dbReference type="ChEBI" id="CHEBI:83421"/>
        <dbReference type="ChEBI" id="CHEBI:456216"/>
        <dbReference type="EC" id="2.7.11.1"/>
    </reaction>
</comment>
<organism evidence="11 12">
    <name type="scientific">Zea mays</name>
    <name type="common">Maize</name>
    <dbReference type="NCBI Taxonomy" id="4577"/>
    <lineage>
        <taxon>Eukaryota</taxon>
        <taxon>Viridiplantae</taxon>
        <taxon>Streptophyta</taxon>
        <taxon>Embryophyta</taxon>
        <taxon>Tracheophyta</taxon>
        <taxon>Spermatophyta</taxon>
        <taxon>Magnoliopsida</taxon>
        <taxon>Liliopsida</taxon>
        <taxon>Poales</taxon>
        <taxon>Poaceae</taxon>
        <taxon>PACMAD clade</taxon>
        <taxon>Panicoideae</taxon>
        <taxon>Andropogonodae</taxon>
        <taxon>Andropogoneae</taxon>
        <taxon>Tripsacinae</taxon>
        <taxon>Zea</taxon>
    </lineage>
</organism>
<evidence type="ECO:0000256" key="2">
    <source>
        <dbReference type="ARBA" id="ARBA00022527"/>
    </source>
</evidence>
<dbReference type="SUPFAM" id="SSF56112">
    <property type="entry name" value="Protein kinase-like (PK-like)"/>
    <property type="match status" value="1"/>
</dbReference>
<comment type="catalytic activity">
    <reaction evidence="7">
        <text>L-threonyl-[protein] + ATP = O-phospho-L-threonyl-[protein] + ADP + H(+)</text>
        <dbReference type="Rhea" id="RHEA:46608"/>
        <dbReference type="Rhea" id="RHEA-COMP:11060"/>
        <dbReference type="Rhea" id="RHEA-COMP:11605"/>
        <dbReference type="ChEBI" id="CHEBI:15378"/>
        <dbReference type="ChEBI" id="CHEBI:30013"/>
        <dbReference type="ChEBI" id="CHEBI:30616"/>
        <dbReference type="ChEBI" id="CHEBI:61977"/>
        <dbReference type="ChEBI" id="CHEBI:456216"/>
        <dbReference type="EC" id="2.7.11.1"/>
    </reaction>
</comment>
<evidence type="ECO:0000313" key="11">
    <source>
        <dbReference type="EnsemblPlants" id="Zm00001eb253190_P001"/>
    </source>
</evidence>
<evidence type="ECO:0000256" key="6">
    <source>
        <dbReference type="ARBA" id="ARBA00022840"/>
    </source>
</evidence>
<reference evidence="11" key="3">
    <citation type="submission" date="2021-05" db="UniProtKB">
        <authorList>
            <consortium name="EnsemblPlants"/>
        </authorList>
    </citation>
    <scope>IDENTIFICATION</scope>
    <source>
        <strain evidence="11">cv. B73</strain>
    </source>
</reference>
<name>A0A804PMI2_MAIZE</name>
<evidence type="ECO:0000256" key="3">
    <source>
        <dbReference type="ARBA" id="ARBA00022679"/>
    </source>
</evidence>
<evidence type="ECO:0000259" key="10">
    <source>
        <dbReference type="PROSITE" id="PS50011"/>
    </source>
</evidence>
<dbReference type="PROSITE" id="PS00108">
    <property type="entry name" value="PROTEIN_KINASE_ST"/>
    <property type="match status" value="1"/>
</dbReference>
<reference evidence="11" key="2">
    <citation type="submission" date="2019-07" db="EMBL/GenBank/DDBJ databases">
        <authorList>
            <person name="Seetharam A."/>
            <person name="Woodhouse M."/>
            <person name="Cannon E."/>
        </authorList>
    </citation>
    <scope>NUCLEOTIDE SEQUENCE [LARGE SCALE GENOMIC DNA]</scope>
    <source>
        <strain evidence="11">cv. B73</strain>
    </source>
</reference>
<dbReference type="AlphaFoldDB" id="A0A804PMI2"/>
<dbReference type="InParanoid" id="A0A804PMI2"/>
<accession>A0A804PMI2</accession>
<feature type="domain" description="Protein kinase" evidence="10">
    <location>
        <begin position="128"/>
        <end position="371"/>
    </location>
</feature>
<dbReference type="InterPro" id="IPR011009">
    <property type="entry name" value="Kinase-like_dom_sf"/>
</dbReference>